<keyword evidence="4 7" id="KW-0547">Nucleotide-binding</keyword>
<evidence type="ECO:0000256" key="1">
    <source>
        <dbReference type="ARBA" id="ARBA00022605"/>
    </source>
</evidence>
<keyword evidence="3 7" id="KW-0791">Threonine biosynthesis</keyword>
<evidence type="ECO:0000256" key="7">
    <source>
        <dbReference type="HAMAP-Rule" id="MF_00384"/>
    </source>
</evidence>
<keyword evidence="6 7" id="KW-0067">ATP-binding</keyword>
<dbReference type="InterPro" id="IPR036554">
    <property type="entry name" value="GHMP_kinase_C_sf"/>
</dbReference>
<proteinExistence type="inferred from homology"/>
<comment type="caution">
    <text evidence="11">The sequence shown here is derived from an EMBL/GenBank/DDBJ whole genome shotgun (WGS) entry which is preliminary data.</text>
</comment>
<evidence type="ECO:0000313" key="12">
    <source>
        <dbReference type="Proteomes" id="UP000823618"/>
    </source>
</evidence>
<dbReference type="GO" id="GO:0005737">
    <property type="term" value="C:cytoplasm"/>
    <property type="evidence" value="ECO:0007669"/>
    <property type="project" value="UniProtKB-SubCell"/>
</dbReference>
<dbReference type="AlphaFoldDB" id="A0A9D9I1G1"/>
<evidence type="ECO:0000256" key="5">
    <source>
        <dbReference type="ARBA" id="ARBA00022777"/>
    </source>
</evidence>
<dbReference type="EC" id="2.7.1.39" evidence="7 8"/>
<evidence type="ECO:0000256" key="4">
    <source>
        <dbReference type="ARBA" id="ARBA00022741"/>
    </source>
</evidence>
<dbReference type="SUPFAM" id="SSF55060">
    <property type="entry name" value="GHMP Kinase, C-terminal domain"/>
    <property type="match status" value="1"/>
</dbReference>
<dbReference type="InterPro" id="IPR013750">
    <property type="entry name" value="GHMP_kinase_C_dom"/>
</dbReference>
<evidence type="ECO:0000256" key="3">
    <source>
        <dbReference type="ARBA" id="ARBA00022697"/>
    </source>
</evidence>
<dbReference type="InterPro" id="IPR020568">
    <property type="entry name" value="Ribosomal_Su5_D2-typ_SF"/>
</dbReference>
<gene>
    <name evidence="7" type="primary">thrB</name>
    <name evidence="11" type="ORF">IAC13_06210</name>
</gene>
<keyword evidence="2 7" id="KW-0808">Transferase</keyword>
<dbReference type="Pfam" id="PF08544">
    <property type="entry name" value="GHMP_kinases_C"/>
    <property type="match status" value="1"/>
</dbReference>
<accession>A0A9D9I1G1</accession>
<dbReference type="InterPro" id="IPR006204">
    <property type="entry name" value="GHMP_kinase_N_dom"/>
</dbReference>
<dbReference type="EMBL" id="JADIML010000169">
    <property type="protein sequence ID" value="MBO8463509.1"/>
    <property type="molecule type" value="Genomic_DNA"/>
</dbReference>
<dbReference type="Proteomes" id="UP000823618">
    <property type="component" value="Unassembled WGS sequence"/>
</dbReference>
<evidence type="ECO:0000256" key="8">
    <source>
        <dbReference type="NCBIfam" id="TIGR00191"/>
    </source>
</evidence>
<dbReference type="PANTHER" id="PTHR20861:SF1">
    <property type="entry name" value="HOMOSERINE KINASE"/>
    <property type="match status" value="1"/>
</dbReference>
<dbReference type="PRINTS" id="PR00958">
    <property type="entry name" value="HOMSERKINASE"/>
</dbReference>
<keyword evidence="7" id="KW-0963">Cytoplasm</keyword>
<dbReference type="InterPro" id="IPR014721">
    <property type="entry name" value="Ribsml_uS5_D2-typ_fold_subgr"/>
</dbReference>
<protein>
    <recommendedName>
        <fullName evidence="7 8">Homoserine kinase</fullName>
        <shortName evidence="7">HK</shortName>
        <shortName evidence="7">HSK</shortName>
        <ecNumber evidence="7 8">2.7.1.39</ecNumber>
    </recommendedName>
</protein>
<keyword evidence="1 7" id="KW-0028">Amino-acid biosynthesis</keyword>
<comment type="function">
    <text evidence="7">Catalyzes the ATP-dependent phosphorylation of L-homoserine to L-homoserine phosphate.</text>
</comment>
<reference evidence="11" key="1">
    <citation type="submission" date="2020-10" db="EMBL/GenBank/DDBJ databases">
        <authorList>
            <person name="Gilroy R."/>
        </authorList>
    </citation>
    <scope>NUCLEOTIDE SEQUENCE</scope>
    <source>
        <strain evidence="11">E3-2379</strain>
    </source>
</reference>
<evidence type="ECO:0000259" key="9">
    <source>
        <dbReference type="Pfam" id="PF00288"/>
    </source>
</evidence>
<comment type="catalytic activity">
    <reaction evidence="7">
        <text>L-homoserine + ATP = O-phospho-L-homoserine + ADP + H(+)</text>
        <dbReference type="Rhea" id="RHEA:13985"/>
        <dbReference type="ChEBI" id="CHEBI:15378"/>
        <dbReference type="ChEBI" id="CHEBI:30616"/>
        <dbReference type="ChEBI" id="CHEBI:57476"/>
        <dbReference type="ChEBI" id="CHEBI:57590"/>
        <dbReference type="ChEBI" id="CHEBI:456216"/>
        <dbReference type="EC" id="2.7.1.39"/>
    </reaction>
</comment>
<dbReference type="PIRSF" id="PIRSF000676">
    <property type="entry name" value="Homoser_kin"/>
    <property type="match status" value="1"/>
</dbReference>
<dbReference type="InterPro" id="IPR000870">
    <property type="entry name" value="Homoserine_kinase"/>
</dbReference>
<sequence>MFLVSVPATSANVGAGFDCLGLALSMRGNFTFKKIEDGFMIKGCEKAYCNEDNLVYVAFKKTVEAAKQSLFGVEITIDCDIPLKRGLGSSAACIVAGCVGANALLGFPFSKEQLFAICTEMEGHPDNVAPALFGGLTLSFMKENTPILVPYHIHKSLQFMAVVPNTTVSTEEARKILPKQLSYTDAVFNIGHCAAFLRGLETGDTQLIKSAFGDRLHEPYRKQLIPEYPLLEQLCRRFDALALLISGSGSTMLIISNETKNLKQIEQELSKVSDAACHHLKVEQEGALVKEI</sequence>
<evidence type="ECO:0000256" key="6">
    <source>
        <dbReference type="ARBA" id="ARBA00022840"/>
    </source>
</evidence>
<dbReference type="NCBIfam" id="TIGR00191">
    <property type="entry name" value="thrB"/>
    <property type="match status" value="1"/>
</dbReference>
<comment type="similarity">
    <text evidence="7">Belongs to the GHMP kinase family. Homoserine kinase subfamily.</text>
</comment>
<dbReference type="GO" id="GO:0005524">
    <property type="term" value="F:ATP binding"/>
    <property type="evidence" value="ECO:0007669"/>
    <property type="project" value="UniProtKB-UniRule"/>
</dbReference>
<dbReference type="GO" id="GO:0004413">
    <property type="term" value="F:homoserine kinase activity"/>
    <property type="evidence" value="ECO:0007669"/>
    <property type="project" value="UniProtKB-UniRule"/>
</dbReference>
<dbReference type="Gene3D" id="3.30.230.10">
    <property type="match status" value="1"/>
</dbReference>
<dbReference type="Pfam" id="PF00288">
    <property type="entry name" value="GHMP_kinases_N"/>
    <property type="match status" value="1"/>
</dbReference>
<evidence type="ECO:0000256" key="2">
    <source>
        <dbReference type="ARBA" id="ARBA00022679"/>
    </source>
</evidence>
<name>A0A9D9I1G1_9FIRM</name>
<feature type="domain" description="GHMP kinase C-terminal" evidence="10">
    <location>
        <begin position="198"/>
        <end position="272"/>
    </location>
</feature>
<dbReference type="NCBIfam" id="NF002288">
    <property type="entry name" value="PRK01212.1-4"/>
    <property type="match status" value="1"/>
</dbReference>
<feature type="binding site" evidence="7">
    <location>
        <begin position="82"/>
        <end position="92"/>
    </location>
    <ligand>
        <name>ATP</name>
        <dbReference type="ChEBI" id="CHEBI:30616"/>
    </ligand>
</feature>
<feature type="domain" description="GHMP kinase N-terminal" evidence="9">
    <location>
        <begin position="53"/>
        <end position="135"/>
    </location>
</feature>
<comment type="pathway">
    <text evidence="7">Amino-acid biosynthesis; L-threonine biosynthesis; L-threonine from L-aspartate: step 4/5.</text>
</comment>
<dbReference type="PANTHER" id="PTHR20861">
    <property type="entry name" value="HOMOSERINE/4-DIPHOSPHOCYTIDYL-2-C-METHYL-D-ERYTHRITOL KINASE"/>
    <property type="match status" value="1"/>
</dbReference>
<evidence type="ECO:0000313" key="11">
    <source>
        <dbReference type="EMBL" id="MBO8463509.1"/>
    </source>
</evidence>
<dbReference type="GO" id="GO:0009088">
    <property type="term" value="P:threonine biosynthetic process"/>
    <property type="evidence" value="ECO:0007669"/>
    <property type="project" value="UniProtKB-UniRule"/>
</dbReference>
<dbReference type="Gene3D" id="3.30.70.890">
    <property type="entry name" value="GHMP kinase, C-terminal domain"/>
    <property type="match status" value="1"/>
</dbReference>
<dbReference type="HAMAP" id="MF_00384">
    <property type="entry name" value="Homoser_kinase"/>
    <property type="match status" value="1"/>
</dbReference>
<comment type="subcellular location">
    <subcellularLocation>
        <location evidence="7">Cytoplasm</location>
    </subcellularLocation>
</comment>
<evidence type="ECO:0000259" key="10">
    <source>
        <dbReference type="Pfam" id="PF08544"/>
    </source>
</evidence>
<organism evidence="11 12">
    <name type="scientific">Candidatus Scybalomonas excrementavium</name>
    <dbReference type="NCBI Taxonomy" id="2840943"/>
    <lineage>
        <taxon>Bacteria</taxon>
        <taxon>Bacillati</taxon>
        <taxon>Bacillota</taxon>
        <taxon>Clostridia</taxon>
        <taxon>Lachnospirales</taxon>
        <taxon>Lachnospiraceae</taxon>
        <taxon>Lachnospiraceae incertae sedis</taxon>
        <taxon>Candidatus Scybalomonas</taxon>
    </lineage>
</organism>
<reference evidence="11" key="2">
    <citation type="journal article" date="2021" name="PeerJ">
        <title>Extensive microbial diversity within the chicken gut microbiome revealed by metagenomics and culture.</title>
        <authorList>
            <person name="Gilroy R."/>
            <person name="Ravi A."/>
            <person name="Getino M."/>
            <person name="Pursley I."/>
            <person name="Horton D.L."/>
            <person name="Alikhan N.F."/>
            <person name="Baker D."/>
            <person name="Gharbi K."/>
            <person name="Hall N."/>
            <person name="Watson M."/>
            <person name="Adriaenssens E.M."/>
            <person name="Foster-Nyarko E."/>
            <person name="Jarju S."/>
            <person name="Secka A."/>
            <person name="Antonio M."/>
            <person name="Oren A."/>
            <person name="Chaudhuri R.R."/>
            <person name="La Ragione R."/>
            <person name="Hildebrand F."/>
            <person name="Pallen M.J."/>
        </authorList>
    </citation>
    <scope>NUCLEOTIDE SEQUENCE</scope>
    <source>
        <strain evidence="11">E3-2379</strain>
    </source>
</reference>
<keyword evidence="5 7" id="KW-0418">Kinase</keyword>
<dbReference type="SUPFAM" id="SSF54211">
    <property type="entry name" value="Ribosomal protein S5 domain 2-like"/>
    <property type="match status" value="1"/>
</dbReference>